<dbReference type="PATRIC" id="fig|291169.3.peg.1958"/>
<dbReference type="InterPro" id="IPR036249">
    <property type="entry name" value="Thioredoxin-like_sf"/>
</dbReference>
<dbReference type="NCBIfam" id="NF008107">
    <property type="entry name" value="PRK10853.1"/>
    <property type="match status" value="1"/>
</dbReference>
<dbReference type="InterPro" id="IPR006504">
    <property type="entry name" value="Tscrpt_reg_Spx/MgsR"/>
</dbReference>
<comment type="caution">
    <text evidence="3">The sequence shown here is derived from an EMBL/GenBank/DDBJ whole genome shotgun (WGS) entry which is preliminary data.</text>
</comment>
<reference evidence="3 4" key="1">
    <citation type="submission" date="2016-07" db="EMBL/GenBank/DDBJ databases">
        <title>Draft Genome Sequence of Methylophaga muralis Bur 1.</title>
        <authorList>
            <person name="Vasilenko O.V."/>
            <person name="Doronina N.V."/>
            <person name="Shmareva M.N."/>
            <person name="Tarlachkov S.V."/>
            <person name="Mustakhimov I."/>
            <person name="Trotsenko Y.A."/>
        </authorList>
    </citation>
    <scope>NUCLEOTIDE SEQUENCE [LARGE SCALE GENOMIC DNA]</scope>
    <source>
        <strain evidence="3 4">Bur 1</strain>
    </source>
</reference>
<dbReference type="PANTHER" id="PTHR30041">
    <property type="entry name" value="ARSENATE REDUCTASE"/>
    <property type="match status" value="1"/>
</dbReference>
<dbReference type="InterPro" id="IPR006660">
    <property type="entry name" value="Arsenate_reductase-like"/>
</dbReference>
<dbReference type="Pfam" id="PF03960">
    <property type="entry name" value="ArsC"/>
    <property type="match status" value="1"/>
</dbReference>
<dbReference type="PANTHER" id="PTHR30041:SF8">
    <property type="entry name" value="PROTEIN YFFB"/>
    <property type="match status" value="1"/>
</dbReference>
<comment type="similarity">
    <text evidence="1 2">Belongs to the ArsC family.</text>
</comment>
<dbReference type="EMBL" id="MCRI01000022">
    <property type="protein sequence ID" value="ODN66301.1"/>
    <property type="molecule type" value="Genomic_DNA"/>
</dbReference>
<dbReference type="NCBIfam" id="TIGR01617">
    <property type="entry name" value="arsC_related"/>
    <property type="match status" value="1"/>
</dbReference>
<dbReference type="AlphaFoldDB" id="A0A1E3GSD2"/>
<protein>
    <submittedName>
        <fullName evidence="3">Regulatory protein Spx</fullName>
    </submittedName>
</protein>
<evidence type="ECO:0000256" key="1">
    <source>
        <dbReference type="ARBA" id="ARBA00007198"/>
    </source>
</evidence>
<dbReference type="Proteomes" id="UP000094379">
    <property type="component" value="Unassembled WGS sequence"/>
</dbReference>
<dbReference type="PROSITE" id="PS51353">
    <property type="entry name" value="ARSC"/>
    <property type="match status" value="1"/>
</dbReference>
<name>A0A1E3GSD2_9GAMM</name>
<dbReference type="Gene3D" id="3.40.30.10">
    <property type="entry name" value="Glutaredoxin"/>
    <property type="match status" value="1"/>
</dbReference>
<dbReference type="CDD" id="cd03035">
    <property type="entry name" value="ArsC_Yffb"/>
    <property type="match status" value="1"/>
</dbReference>
<proteinExistence type="inferred from homology"/>
<dbReference type="SUPFAM" id="SSF52833">
    <property type="entry name" value="Thioredoxin-like"/>
    <property type="match status" value="1"/>
</dbReference>
<evidence type="ECO:0000256" key="2">
    <source>
        <dbReference type="PROSITE-ProRule" id="PRU01282"/>
    </source>
</evidence>
<evidence type="ECO:0000313" key="3">
    <source>
        <dbReference type="EMBL" id="ODN66301.1"/>
    </source>
</evidence>
<sequence>MKLFGIKNCDTVKKARRWLDEHQVTYQFHDFRKDGLEQPTVEQWLNSVSWEQLLNKRGTTWRQLDDPRKDQLDQQAAVELILAHPTLIKRPVIEDESGVSIGFNESDFQARYAK</sequence>
<gene>
    <name evidence="3" type="primary">spxA</name>
    <name evidence="3" type="ORF">A9E74_01949</name>
</gene>
<accession>A0A1E3GSD2</accession>
<keyword evidence="4" id="KW-1185">Reference proteome</keyword>
<organism evidence="3 4">
    <name type="scientific">Methylophaga muralis</name>
    <dbReference type="NCBI Taxonomy" id="291169"/>
    <lineage>
        <taxon>Bacteria</taxon>
        <taxon>Pseudomonadati</taxon>
        <taxon>Pseudomonadota</taxon>
        <taxon>Gammaproteobacteria</taxon>
        <taxon>Thiotrichales</taxon>
        <taxon>Piscirickettsiaceae</taxon>
        <taxon>Methylophaga</taxon>
    </lineage>
</organism>
<dbReference type="STRING" id="291169.A9E74_01949"/>
<dbReference type="RefSeq" id="WP_069296375.1">
    <property type="nucleotide sequence ID" value="NZ_MCRI01000022.1"/>
</dbReference>
<evidence type="ECO:0000313" key="4">
    <source>
        <dbReference type="Proteomes" id="UP000094379"/>
    </source>
</evidence>